<dbReference type="Pfam" id="PF10110">
    <property type="entry name" value="GPDPase_memb"/>
    <property type="match status" value="1"/>
</dbReference>
<keyword evidence="4" id="KW-1185">Reference proteome</keyword>
<feature type="transmembrane region" description="Helical" evidence="1">
    <location>
        <begin position="21"/>
        <end position="45"/>
    </location>
</feature>
<feature type="transmembrane region" description="Helical" evidence="1">
    <location>
        <begin position="119"/>
        <end position="141"/>
    </location>
</feature>
<dbReference type="InterPro" id="IPR018476">
    <property type="entry name" value="GlyceroP-diester-Pdiesterase_M"/>
</dbReference>
<organism evidence="3 4">
    <name type="scientific">Lysinibacillus agricola</name>
    <dbReference type="NCBI Taxonomy" id="2590012"/>
    <lineage>
        <taxon>Bacteria</taxon>
        <taxon>Bacillati</taxon>
        <taxon>Bacillota</taxon>
        <taxon>Bacilli</taxon>
        <taxon>Bacillales</taxon>
        <taxon>Bacillaceae</taxon>
        <taxon>Lysinibacillus</taxon>
    </lineage>
</organism>
<feature type="transmembrane region" description="Helical" evidence="1">
    <location>
        <begin position="314"/>
        <end position="333"/>
    </location>
</feature>
<feature type="transmembrane region" description="Helical" evidence="1">
    <location>
        <begin position="65"/>
        <end position="98"/>
    </location>
</feature>
<keyword evidence="1" id="KW-0472">Membrane</keyword>
<dbReference type="SUPFAM" id="SSF51695">
    <property type="entry name" value="PLC-like phosphodiesterases"/>
    <property type="match status" value="1"/>
</dbReference>
<dbReference type="PROSITE" id="PS51704">
    <property type="entry name" value="GP_PDE"/>
    <property type="match status" value="1"/>
</dbReference>
<evidence type="ECO:0000313" key="4">
    <source>
        <dbReference type="Proteomes" id="UP000596049"/>
    </source>
</evidence>
<keyword evidence="1" id="KW-0812">Transmembrane</keyword>
<dbReference type="InterPro" id="IPR030395">
    <property type="entry name" value="GP_PDE_dom"/>
</dbReference>
<accession>A0ABX7B030</accession>
<dbReference type="PANTHER" id="PTHR46211:SF8">
    <property type="entry name" value="PHOSPHODIESTERASE"/>
    <property type="match status" value="1"/>
</dbReference>
<feature type="transmembrane region" description="Helical" evidence="1">
    <location>
        <begin position="256"/>
        <end position="279"/>
    </location>
</feature>
<dbReference type="Proteomes" id="UP000596049">
    <property type="component" value="Chromosome"/>
</dbReference>
<evidence type="ECO:0000259" key="2">
    <source>
        <dbReference type="PROSITE" id="PS51704"/>
    </source>
</evidence>
<proteinExistence type="predicted"/>
<feature type="transmembrane region" description="Helical" evidence="1">
    <location>
        <begin position="171"/>
        <end position="196"/>
    </location>
</feature>
<dbReference type="Pfam" id="PF03009">
    <property type="entry name" value="GDPD"/>
    <property type="match status" value="1"/>
</dbReference>
<dbReference type="EMBL" id="CP067341">
    <property type="protein sequence ID" value="QQP14433.1"/>
    <property type="molecule type" value="Genomic_DNA"/>
</dbReference>
<feature type="domain" description="GP-PDE" evidence="2">
    <location>
        <begin position="342"/>
        <end position="569"/>
    </location>
</feature>
<dbReference type="CDD" id="cd08579">
    <property type="entry name" value="GDPD_memb_like"/>
    <property type="match status" value="1"/>
</dbReference>
<gene>
    <name evidence="3" type="ORF">FJQ98_10700</name>
</gene>
<evidence type="ECO:0000313" key="3">
    <source>
        <dbReference type="EMBL" id="QQP14433.1"/>
    </source>
</evidence>
<evidence type="ECO:0000256" key="1">
    <source>
        <dbReference type="SAM" id="Phobius"/>
    </source>
</evidence>
<dbReference type="InterPro" id="IPR017946">
    <property type="entry name" value="PLC-like_Pdiesterase_TIM-brl"/>
</dbReference>
<sequence length="590" mass="67315">MHKAGQVMRQAIYNVYMYRIDYVQVFGLIRLFQFLLIIPMTTIVFKLMLQVTGYTHITEQNIQSFIMHPFVISMIILLIMTILLFIYYEMGFLFLMAFYQQRGIRYRFLHIWQQLNRKVIYFFSVQVIFLIIYIALLLPLASFMLPLTLTQAISIPHFLTDEIMSSRSGQLLYAAVASVLVIVGIRSILTLPIFTIQPKISIIRSLIQSWRFSKRGLFELLVLLTMLLAGHLLVMLGITVIGTLPLYILERFMPSAALVTAGLTLAFLEMVFVVLFSLLQATFSQVMVAITYNTPVLGKARFTPKFKKRRYKPLSFIVLIVFVVLSVMNTISLEKSVYAPDTKIIAHRGFTAGNVENTISGLVSAASAGADLIEIDIQQTVDGQFVVFHDRTLRRLTGKNGVIANMTLGELKTLTIHANGLNDKISSLDDFIEVAKALNVSLLIELKVHGKETEDVLPKLVEKLKAYKVLDTYYVQSSDPQMMSQLKKLTPNLRVGVVYVLNIGPMVETVDFIALEESWVTDQLITELKLQKIDLFVWTLNKDRSLQEFIEKNVTGVITDHPNVALDIRTKQSEHQYFLQRVLNRLQFIF</sequence>
<reference evidence="3 4" key="1">
    <citation type="submission" date="2020-01" db="EMBL/GenBank/DDBJ databases">
        <authorList>
            <person name="Liu G."/>
            <person name="Liu B."/>
        </authorList>
    </citation>
    <scope>NUCLEOTIDE SEQUENCE [LARGE SCALE GENOMIC DNA]</scope>
    <source>
        <strain evidence="3 4">FJAT-51161</strain>
    </source>
</reference>
<protein>
    <submittedName>
        <fullName evidence="3">Glycerophosphodiester phosphodiesterase</fullName>
    </submittedName>
</protein>
<dbReference type="Gene3D" id="3.20.20.190">
    <property type="entry name" value="Phosphatidylinositol (PI) phosphodiesterase"/>
    <property type="match status" value="1"/>
</dbReference>
<feature type="transmembrane region" description="Helical" evidence="1">
    <location>
        <begin position="217"/>
        <end position="244"/>
    </location>
</feature>
<keyword evidence="1" id="KW-1133">Transmembrane helix</keyword>
<dbReference type="RefSeq" id="WP_053596798.1">
    <property type="nucleotide sequence ID" value="NZ_CP067341.1"/>
</dbReference>
<name>A0ABX7B030_9BACI</name>
<dbReference type="PANTHER" id="PTHR46211">
    <property type="entry name" value="GLYCEROPHOSPHORYL DIESTER PHOSPHODIESTERASE"/>
    <property type="match status" value="1"/>
</dbReference>